<name>A0A1L9UZH8_ASPBC</name>
<dbReference type="InterPro" id="IPR052058">
    <property type="entry name" value="Alcohol_O-acetyltransferase"/>
</dbReference>
<dbReference type="SUPFAM" id="SSF52777">
    <property type="entry name" value="CoA-dependent acyltransferases"/>
    <property type="match status" value="2"/>
</dbReference>
<dbReference type="AlphaFoldDB" id="A0A1L9UZH8"/>
<dbReference type="RefSeq" id="XP_067484196.1">
    <property type="nucleotide sequence ID" value="XM_067629081.1"/>
</dbReference>
<evidence type="ECO:0008006" key="3">
    <source>
        <dbReference type="Google" id="ProtNLM"/>
    </source>
</evidence>
<dbReference type="OrthoDB" id="2150604at2759"/>
<dbReference type="InterPro" id="IPR010828">
    <property type="entry name" value="Atf2/Sli1-like"/>
</dbReference>
<dbReference type="EMBL" id="KV878679">
    <property type="protein sequence ID" value="OJJ76949.1"/>
    <property type="molecule type" value="Genomic_DNA"/>
</dbReference>
<sequence length="466" mass="52258">MNGFGRLRPAGPLERFFIACNETGINSIVAVSATYILPDTFTRPLRDYIYQACGSLIDQHPSLSAIPAQGADGAWWFVRLPEIDLSQPVSFQRRIHDFPEVEEPDVELCELLQIQQCTGFKASLPCWRLFILTDRDEANAQRFTAVYIYHHAIADGISGKAFHETFLEALHDADACLTRGEPTKQVIQSPTTPLLPNLELLHPCPSSLTFLLYWLFKDKVWSYPEPTLWTGPELFIPKKLQIRQIILPAAVSAALRRNCRENKTTINSVSHAAVAHALFAHLPKDYTKLQIAGAMSCRRWLKEGGVVTDRSMGNWVMDFKERFSRDKMHRFDPDAFPWSEARKSRATVEQILSRGGRDTSVSLLKHEANIQDYLQGRIGKSRFSSVEVSNIGILKSDKEDPSWPQMTRVMFSQPLDAANAPIGVSLISGGDGCLVVGFTWQEGVADTEFFEGVIDTLGKNLYNAAK</sequence>
<accession>A0A1L9UZH8</accession>
<reference evidence="2" key="1">
    <citation type="journal article" date="2017" name="Genome Biol.">
        <title>Comparative genomics reveals high biological diversity and specific adaptations in the industrially and medically important fungal genus Aspergillus.</title>
        <authorList>
            <person name="de Vries R.P."/>
            <person name="Riley R."/>
            <person name="Wiebenga A."/>
            <person name="Aguilar-Osorio G."/>
            <person name="Amillis S."/>
            <person name="Uchima C.A."/>
            <person name="Anderluh G."/>
            <person name="Asadollahi M."/>
            <person name="Askin M."/>
            <person name="Barry K."/>
            <person name="Battaglia E."/>
            <person name="Bayram O."/>
            <person name="Benocci T."/>
            <person name="Braus-Stromeyer S.A."/>
            <person name="Caldana C."/>
            <person name="Canovas D."/>
            <person name="Cerqueira G.C."/>
            <person name="Chen F."/>
            <person name="Chen W."/>
            <person name="Choi C."/>
            <person name="Clum A."/>
            <person name="Dos Santos R.A."/>
            <person name="Damasio A.R."/>
            <person name="Diallinas G."/>
            <person name="Emri T."/>
            <person name="Fekete E."/>
            <person name="Flipphi M."/>
            <person name="Freyberg S."/>
            <person name="Gallo A."/>
            <person name="Gournas C."/>
            <person name="Habgood R."/>
            <person name="Hainaut M."/>
            <person name="Harispe M.L."/>
            <person name="Henrissat B."/>
            <person name="Hilden K.S."/>
            <person name="Hope R."/>
            <person name="Hossain A."/>
            <person name="Karabika E."/>
            <person name="Karaffa L."/>
            <person name="Karanyi Z."/>
            <person name="Krasevec N."/>
            <person name="Kuo A."/>
            <person name="Kusch H."/>
            <person name="LaButti K."/>
            <person name="Lagendijk E.L."/>
            <person name="Lapidus A."/>
            <person name="Levasseur A."/>
            <person name="Lindquist E."/>
            <person name="Lipzen A."/>
            <person name="Logrieco A.F."/>
            <person name="MacCabe A."/>
            <person name="Maekelae M.R."/>
            <person name="Malavazi I."/>
            <person name="Melin P."/>
            <person name="Meyer V."/>
            <person name="Mielnichuk N."/>
            <person name="Miskei M."/>
            <person name="Molnar A.P."/>
            <person name="Mule G."/>
            <person name="Ngan C.Y."/>
            <person name="Orejas M."/>
            <person name="Orosz E."/>
            <person name="Ouedraogo J.P."/>
            <person name="Overkamp K.M."/>
            <person name="Park H.-S."/>
            <person name="Perrone G."/>
            <person name="Piumi F."/>
            <person name="Punt P.J."/>
            <person name="Ram A.F."/>
            <person name="Ramon A."/>
            <person name="Rauscher S."/>
            <person name="Record E."/>
            <person name="Riano-Pachon D.M."/>
            <person name="Robert V."/>
            <person name="Roehrig J."/>
            <person name="Ruller R."/>
            <person name="Salamov A."/>
            <person name="Salih N.S."/>
            <person name="Samson R.A."/>
            <person name="Sandor E."/>
            <person name="Sanguinetti M."/>
            <person name="Schuetze T."/>
            <person name="Sepcic K."/>
            <person name="Shelest E."/>
            <person name="Sherlock G."/>
            <person name="Sophianopoulou V."/>
            <person name="Squina F.M."/>
            <person name="Sun H."/>
            <person name="Susca A."/>
            <person name="Todd R.B."/>
            <person name="Tsang A."/>
            <person name="Unkles S.E."/>
            <person name="van de Wiele N."/>
            <person name="van Rossen-Uffink D."/>
            <person name="Oliveira J.V."/>
            <person name="Vesth T.C."/>
            <person name="Visser J."/>
            <person name="Yu J.-H."/>
            <person name="Zhou M."/>
            <person name="Andersen M.R."/>
            <person name="Archer D.B."/>
            <person name="Baker S.E."/>
            <person name="Benoit I."/>
            <person name="Brakhage A.A."/>
            <person name="Braus G.H."/>
            <person name="Fischer R."/>
            <person name="Frisvad J.C."/>
            <person name="Goldman G.H."/>
            <person name="Houbraken J."/>
            <person name="Oakley B."/>
            <person name="Pocsi I."/>
            <person name="Scazzocchio C."/>
            <person name="Seiboth B."/>
            <person name="vanKuyk P.A."/>
            <person name="Wortman J."/>
            <person name="Dyer P.S."/>
            <person name="Grigoriev I.V."/>
        </authorList>
    </citation>
    <scope>NUCLEOTIDE SEQUENCE [LARGE SCALE GENOMIC DNA]</scope>
    <source>
        <strain evidence="2">CBS 101740 / IMI 381727 / IBT 21946</strain>
    </source>
</reference>
<gene>
    <name evidence="1" type="ORF">ASPBRDRAFT_70501</name>
</gene>
<keyword evidence="2" id="KW-1185">Reference proteome</keyword>
<dbReference type="OMA" id="LEDQHNT"/>
<dbReference type="InterPro" id="IPR023213">
    <property type="entry name" value="CAT-like_dom_sf"/>
</dbReference>
<dbReference type="GO" id="GO:0008080">
    <property type="term" value="F:N-acetyltransferase activity"/>
    <property type="evidence" value="ECO:0007669"/>
    <property type="project" value="TreeGrafter"/>
</dbReference>
<dbReference type="PANTHER" id="PTHR28037">
    <property type="entry name" value="ALCOHOL O-ACETYLTRANSFERASE 1-RELATED"/>
    <property type="match status" value="1"/>
</dbReference>
<protein>
    <recommendedName>
        <fullName evidence="3">Alcohol acetyltransferase</fullName>
    </recommendedName>
</protein>
<dbReference type="PANTHER" id="PTHR28037:SF1">
    <property type="entry name" value="ALCOHOL O-ACETYLTRANSFERASE 1-RELATED"/>
    <property type="match status" value="1"/>
</dbReference>
<proteinExistence type="predicted"/>
<evidence type="ECO:0000313" key="2">
    <source>
        <dbReference type="Proteomes" id="UP000184499"/>
    </source>
</evidence>
<dbReference type="GeneID" id="93581568"/>
<dbReference type="Pfam" id="PF07247">
    <property type="entry name" value="AATase"/>
    <property type="match status" value="1"/>
</dbReference>
<dbReference type="Gene3D" id="3.30.559.10">
    <property type="entry name" value="Chloramphenicol acetyltransferase-like domain"/>
    <property type="match status" value="1"/>
</dbReference>
<organism evidence="1 2">
    <name type="scientific">Aspergillus brasiliensis (strain CBS 101740 / IMI 381727 / IBT 21946)</name>
    <dbReference type="NCBI Taxonomy" id="767769"/>
    <lineage>
        <taxon>Eukaryota</taxon>
        <taxon>Fungi</taxon>
        <taxon>Dikarya</taxon>
        <taxon>Ascomycota</taxon>
        <taxon>Pezizomycotina</taxon>
        <taxon>Eurotiomycetes</taxon>
        <taxon>Eurotiomycetidae</taxon>
        <taxon>Eurotiales</taxon>
        <taxon>Aspergillaceae</taxon>
        <taxon>Aspergillus</taxon>
        <taxon>Aspergillus subgen. Circumdati</taxon>
    </lineage>
</organism>
<dbReference type="Proteomes" id="UP000184499">
    <property type="component" value="Unassembled WGS sequence"/>
</dbReference>
<evidence type="ECO:0000313" key="1">
    <source>
        <dbReference type="EMBL" id="OJJ76949.1"/>
    </source>
</evidence>
<dbReference type="VEuPathDB" id="FungiDB:ASPBRDRAFT_70501"/>
<dbReference type="STRING" id="767769.A0A1L9UZH8"/>